<dbReference type="EMBL" id="JASJEV010000005">
    <property type="protein sequence ID" value="MDJ1158547.1"/>
    <property type="molecule type" value="Genomic_DNA"/>
</dbReference>
<evidence type="ECO:0000313" key="3">
    <source>
        <dbReference type="Proteomes" id="UP001321492"/>
    </source>
</evidence>
<proteinExistence type="predicted"/>
<accession>A0ABT7AGQ5</accession>
<feature type="chain" id="PRO_5046626956" description="Lipoprotein" evidence="1">
    <location>
        <begin position="21"/>
        <end position="120"/>
    </location>
</feature>
<reference evidence="2 3" key="1">
    <citation type="submission" date="2023-05" db="EMBL/GenBank/DDBJ databases">
        <title>Chelatococcus sp. nov., a moderately thermophilic bacterium isolated from hot spring microbial mat.</title>
        <authorList>
            <person name="Hu C.-J."/>
            <person name="Li W.-J."/>
        </authorList>
    </citation>
    <scope>NUCLEOTIDE SEQUENCE [LARGE SCALE GENOMIC DNA]</scope>
    <source>
        <strain evidence="2 3">SYSU G07232</strain>
    </source>
</reference>
<gene>
    <name evidence="2" type="ORF">QNA08_09900</name>
</gene>
<feature type="signal peptide" evidence="1">
    <location>
        <begin position="1"/>
        <end position="20"/>
    </location>
</feature>
<organism evidence="2 3">
    <name type="scientific">Chelatococcus albus</name>
    <dbReference type="NCBI Taxonomy" id="3047466"/>
    <lineage>
        <taxon>Bacteria</taxon>
        <taxon>Pseudomonadati</taxon>
        <taxon>Pseudomonadota</taxon>
        <taxon>Alphaproteobacteria</taxon>
        <taxon>Hyphomicrobiales</taxon>
        <taxon>Chelatococcaceae</taxon>
        <taxon>Chelatococcus</taxon>
    </lineage>
</organism>
<comment type="caution">
    <text evidence="2">The sequence shown here is derived from an EMBL/GenBank/DDBJ whole genome shotgun (WGS) entry which is preliminary data.</text>
</comment>
<evidence type="ECO:0000313" key="2">
    <source>
        <dbReference type="EMBL" id="MDJ1158547.1"/>
    </source>
</evidence>
<dbReference type="Proteomes" id="UP001321492">
    <property type="component" value="Unassembled WGS sequence"/>
</dbReference>
<keyword evidence="3" id="KW-1185">Reference proteome</keyword>
<evidence type="ECO:0008006" key="4">
    <source>
        <dbReference type="Google" id="ProtNLM"/>
    </source>
</evidence>
<keyword evidence="1" id="KW-0732">Signal</keyword>
<name>A0ABT7AGQ5_9HYPH</name>
<dbReference type="PROSITE" id="PS51257">
    <property type="entry name" value="PROKAR_LIPOPROTEIN"/>
    <property type="match status" value="1"/>
</dbReference>
<dbReference type="RefSeq" id="WP_283740536.1">
    <property type="nucleotide sequence ID" value="NZ_JASJEV010000005.1"/>
</dbReference>
<sequence length="120" mass="12117">MTLRAPLTLAGAALIGLVVAACNTSGRETAAAPAAAANPYSAAGAPQFSAGEYGGGACGQPIADFRNLIERDNVTGFVGPSVYKQILPEIERAGAACRGGQSAQAIAILNATKSRHGYRQ</sequence>
<protein>
    <recommendedName>
        <fullName evidence="4">Lipoprotein</fullName>
    </recommendedName>
</protein>
<evidence type="ECO:0000256" key="1">
    <source>
        <dbReference type="SAM" id="SignalP"/>
    </source>
</evidence>